<dbReference type="SUPFAM" id="SSF56784">
    <property type="entry name" value="HAD-like"/>
    <property type="match status" value="1"/>
</dbReference>
<dbReference type="SFLD" id="SFLDF00445">
    <property type="entry name" value="alpha-phosphomannomutase"/>
    <property type="match status" value="1"/>
</dbReference>
<gene>
    <name evidence="14" type="ORF">EZS28_021369</name>
</gene>
<evidence type="ECO:0000256" key="8">
    <source>
        <dbReference type="ARBA" id="ARBA00022842"/>
    </source>
</evidence>
<keyword evidence="6 13" id="KW-0963">Cytoplasm</keyword>
<feature type="binding site" evidence="12">
    <location>
        <position position="13"/>
    </location>
    <ligand>
        <name>Mg(2+)</name>
        <dbReference type="ChEBI" id="CHEBI:18420"/>
        <label>1</label>
    </ligand>
</feature>
<feature type="binding site" evidence="12">
    <location>
        <position position="219"/>
    </location>
    <ligand>
        <name>Mg(2+)</name>
        <dbReference type="ChEBI" id="CHEBI:18420"/>
        <label>1</label>
    </ligand>
</feature>
<dbReference type="SFLD" id="SFLDG01140">
    <property type="entry name" value="C2.B:_Phosphomannomutase_and_P"/>
    <property type="match status" value="1"/>
</dbReference>
<dbReference type="GO" id="GO:0006013">
    <property type="term" value="P:mannose metabolic process"/>
    <property type="evidence" value="ECO:0007669"/>
    <property type="project" value="TreeGrafter"/>
</dbReference>
<dbReference type="GO" id="GO:0046872">
    <property type="term" value="F:metal ion binding"/>
    <property type="evidence" value="ECO:0007669"/>
    <property type="project" value="UniProtKB-KW"/>
</dbReference>
<evidence type="ECO:0000256" key="2">
    <source>
        <dbReference type="ARBA" id="ARBA00004699"/>
    </source>
</evidence>
<comment type="subunit">
    <text evidence="4 13">Homodimer.</text>
</comment>
<dbReference type="FunFam" id="3.30.1240.20:FF:000001">
    <property type="entry name" value="Phosphomannomutase"/>
    <property type="match status" value="1"/>
</dbReference>
<feature type="binding site" evidence="12">
    <location>
        <position position="11"/>
    </location>
    <ligand>
        <name>Mg(2+)</name>
        <dbReference type="ChEBI" id="CHEBI:18420"/>
        <label>1</label>
    </ligand>
</feature>
<dbReference type="SFLD" id="SFLDG01143">
    <property type="entry name" value="C2.B.3:_Phosphomannomutase_Lik"/>
    <property type="match status" value="1"/>
</dbReference>
<evidence type="ECO:0000313" key="15">
    <source>
        <dbReference type="Proteomes" id="UP000324800"/>
    </source>
</evidence>
<dbReference type="GO" id="GO:0009298">
    <property type="term" value="P:GDP-mannose biosynthetic process"/>
    <property type="evidence" value="ECO:0007669"/>
    <property type="project" value="UniProtKB-UniPathway"/>
</dbReference>
<keyword evidence="9 13" id="KW-0413">Isomerase</keyword>
<dbReference type="InterPro" id="IPR036412">
    <property type="entry name" value="HAD-like_sf"/>
</dbReference>
<dbReference type="InterPro" id="IPR006379">
    <property type="entry name" value="HAD-SF_hydro_IIB"/>
</dbReference>
<comment type="pathway">
    <text evidence="2 13">Nucleotide-sugar biosynthesis; GDP-alpha-D-mannose biosynthesis; alpha-D-mannose 1-phosphate from D-fructose 6-phosphate: step 2/2.</text>
</comment>
<evidence type="ECO:0000256" key="3">
    <source>
        <dbReference type="ARBA" id="ARBA00009736"/>
    </source>
</evidence>
<sequence length="244" mass="28066">MDQKRVLVLFDVDGTLSESRKTATPEMASFLRTLATVVDVGYIGGSDYKKQVEQLHEDLLSEATFSFSENGLVAFHNQVLINKMSIKVQIGETRLRQFIDDTLLILSKTDYPIKRGTFIEFRNGMLNISPIGRNCTQEERDEFFAYDKIHQVRQKMIDQLEPKYKDIFTFSIGGQISFDVFPHGWDKSYALQFCTGYEQIHFFGDMTEKGGNDYEIFIDPRVIGHSVKNPADTIEQCTKLFIKQ</sequence>
<dbReference type="AlphaFoldDB" id="A0A5J4VKS3"/>
<feature type="active site" description="Proton donor/acceptor" evidence="10">
    <location>
        <position position="13"/>
    </location>
</feature>
<evidence type="ECO:0000256" key="7">
    <source>
        <dbReference type="ARBA" id="ARBA00022723"/>
    </source>
</evidence>
<dbReference type="Proteomes" id="UP000324800">
    <property type="component" value="Unassembled WGS sequence"/>
</dbReference>
<dbReference type="EC" id="5.4.2.8" evidence="5 13"/>
<dbReference type="Gene3D" id="3.30.1240.20">
    <property type="match status" value="1"/>
</dbReference>
<dbReference type="UniPathway" id="UPA00126">
    <property type="reaction ID" value="UER00424"/>
</dbReference>
<evidence type="ECO:0000256" key="10">
    <source>
        <dbReference type="PIRSR" id="PIRSR605002-1"/>
    </source>
</evidence>
<dbReference type="PANTHER" id="PTHR10466:SF0">
    <property type="entry name" value="PHOSPHOMANNOMUTASE"/>
    <property type="match status" value="1"/>
</dbReference>
<proteinExistence type="inferred from homology"/>
<accession>A0A5J4VKS3</accession>
<dbReference type="PANTHER" id="PTHR10466">
    <property type="entry name" value="PHOSPHOMANNOMUTASE"/>
    <property type="match status" value="1"/>
</dbReference>
<dbReference type="InterPro" id="IPR005002">
    <property type="entry name" value="PMM"/>
</dbReference>
<comment type="subcellular location">
    <subcellularLocation>
        <location evidence="1 13">Cytoplasm</location>
    </subcellularLocation>
</comment>
<feature type="binding site" evidence="11">
    <location>
        <position position="20"/>
    </location>
    <ligand>
        <name>alpha-D-mannose 1-phosphate</name>
        <dbReference type="ChEBI" id="CHEBI:58409"/>
    </ligand>
</feature>
<feature type="binding site" evidence="11">
    <location>
        <position position="122"/>
    </location>
    <ligand>
        <name>alpha-D-mannose 1-phosphate</name>
        <dbReference type="ChEBI" id="CHEBI:58409"/>
    </ligand>
</feature>
<feature type="binding site" evidence="12">
    <location>
        <position position="205"/>
    </location>
    <ligand>
        <name>Mg(2+)</name>
        <dbReference type="ChEBI" id="CHEBI:18420"/>
        <label>1</label>
    </ligand>
</feature>
<dbReference type="EMBL" id="SNRW01006427">
    <property type="protein sequence ID" value="KAA6383105.1"/>
    <property type="molecule type" value="Genomic_DNA"/>
</dbReference>
<feature type="binding site" evidence="11">
    <location>
        <position position="140"/>
    </location>
    <ligand>
        <name>alpha-D-mannose 1-phosphate</name>
        <dbReference type="ChEBI" id="CHEBI:58409"/>
    </ligand>
</feature>
<feature type="binding site" evidence="11">
    <location>
        <position position="133"/>
    </location>
    <ligand>
        <name>alpha-D-mannose 1-phosphate</name>
        <dbReference type="ChEBI" id="CHEBI:58409"/>
    </ligand>
</feature>
<dbReference type="InterPro" id="IPR023214">
    <property type="entry name" value="HAD_sf"/>
</dbReference>
<evidence type="ECO:0000256" key="13">
    <source>
        <dbReference type="RuleBase" id="RU361118"/>
    </source>
</evidence>
<dbReference type="GO" id="GO:0005829">
    <property type="term" value="C:cytosol"/>
    <property type="evidence" value="ECO:0007669"/>
    <property type="project" value="TreeGrafter"/>
</dbReference>
<dbReference type="Pfam" id="PF03332">
    <property type="entry name" value="PMM"/>
    <property type="match status" value="1"/>
</dbReference>
<keyword evidence="7 12" id="KW-0479">Metal-binding</keyword>
<name>A0A5J4VKS3_9EUKA</name>
<keyword evidence="8 12" id="KW-0460">Magnesium</keyword>
<dbReference type="SFLD" id="SFLDS00003">
    <property type="entry name" value="Haloacid_Dehalogenase"/>
    <property type="match status" value="1"/>
</dbReference>
<feature type="binding site" evidence="12">
    <location>
        <position position="217"/>
    </location>
    <ligand>
        <name>Mg(2+)</name>
        <dbReference type="ChEBI" id="CHEBI:18420"/>
        <label>1</label>
    </ligand>
</feature>
<dbReference type="CDD" id="cd02585">
    <property type="entry name" value="HAD_PMM"/>
    <property type="match status" value="1"/>
</dbReference>
<comment type="function">
    <text evidence="13">Involved in the synthesis of the GDP-mannose and dolichol-phosphate-mannose required for a number of critical mannosyl transfer reactions.</text>
</comment>
<evidence type="ECO:0000256" key="5">
    <source>
        <dbReference type="ARBA" id="ARBA00012730"/>
    </source>
</evidence>
<dbReference type="GO" id="GO:0004615">
    <property type="term" value="F:phosphomannomutase activity"/>
    <property type="evidence" value="ECO:0007669"/>
    <property type="project" value="UniProtKB-EC"/>
</dbReference>
<dbReference type="Gene3D" id="3.40.50.1000">
    <property type="entry name" value="HAD superfamily/HAD-like"/>
    <property type="match status" value="1"/>
</dbReference>
<comment type="caution">
    <text evidence="14">The sequence shown here is derived from an EMBL/GenBank/DDBJ whole genome shotgun (WGS) entry which is preliminary data.</text>
</comment>
<comment type="cofactor">
    <cofactor evidence="12">
        <name>Mg(2+)</name>
        <dbReference type="ChEBI" id="CHEBI:18420"/>
    </cofactor>
</comment>
<comment type="similarity">
    <text evidence="3 13">Belongs to the eukaryotic PMM family.</text>
</comment>
<evidence type="ECO:0000256" key="9">
    <source>
        <dbReference type="ARBA" id="ARBA00023235"/>
    </source>
</evidence>
<organism evidence="14 15">
    <name type="scientific">Streblomastix strix</name>
    <dbReference type="NCBI Taxonomy" id="222440"/>
    <lineage>
        <taxon>Eukaryota</taxon>
        <taxon>Metamonada</taxon>
        <taxon>Preaxostyla</taxon>
        <taxon>Oxymonadida</taxon>
        <taxon>Streblomastigidae</taxon>
        <taxon>Streblomastix</taxon>
    </lineage>
</organism>
<dbReference type="InterPro" id="IPR043169">
    <property type="entry name" value="PMM_cap"/>
</dbReference>
<dbReference type="GO" id="GO:0006487">
    <property type="term" value="P:protein N-linked glycosylation"/>
    <property type="evidence" value="ECO:0007669"/>
    <property type="project" value="TreeGrafter"/>
</dbReference>
<protein>
    <recommendedName>
        <fullName evidence="5 13">Phosphomannomutase</fullName>
        <ecNumber evidence="5 13">5.4.2.8</ecNumber>
    </recommendedName>
</protein>
<dbReference type="OrthoDB" id="10264771at2759"/>
<evidence type="ECO:0000256" key="6">
    <source>
        <dbReference type="ARBA" id="ARBA00022490"/>
    </source>
</evidence>
<feature type="binding site" evidence="11">
    <location>
        <position position="179"/>
    </location>
    <ligand>
        <name>alpha-D-mannose 1-phosphate</name>
        <dbReference type="ChEBI" id="CHEBI:58409"/>
    </ligand>
</feature>
<evidence type="ECO:0000313" key="14">
    <source>
        <dbReference type="EMBL" id="KAA6383105.1"/>
    </source>
</evidence>
<feature type="active site" description="Nucleophile" evidence="10">
    <location>
        <position position="11"/>
    </location>
</feature>
<evidence type="ECO:0000256" key="11">
    <source>
        <dbReference type="PIRSR" id="PIRSR605002-2"/>
    </source>
</evidence>
<evidence type="ECO:0000256" key="12">
    <source>
        <dbReference type="PIRSR" id="PIRSR605002-3"/>
    </source>
</evidence>
<dbReference type="NCBIfam" id="TIGR01484">
    <property type="entry name" value="HAD-SF-IIB"/>
    <property type="match status" value="1"/>
</dbReference>
<evidence type="ECO:0000256" key="1">
    <source>
        <dbReference type="ARBA" id="ARBA00004496"/>
    </source>
</evidence>
<reference evidence="14 15" key="1">
    <citation type="submission" date="2019-03" db="EMBL/GenBank/DDBJ databases">
        <title>Single cell metagenomics reveals metabolic interactions within the superorganism composed of flagellate Streblomastix strix and complex community of Bacteroidetes bacteria on its surface.</title>
        <authorList>
            <person name="Treitli S.C."/>
            <person name="Kolisko M."/>
            <person name="Husnik F."/>
            <person name="Keeling P."/>
            <person name="Hampl V."/>
        </authorList>
    </citation>
    <scope>NUCLEOTIDE SEQUENCE [LARGE SCALE GENOMIC DNA]</scope>
    <source>
        <strain evidence="14">ST1C</strain>
    </source>
</reference>
<evidence type="ECO:0000256" key="4">
    <source>
        <dbReference type="ARBA" id="ARBA00011738"/>
    </source>
</evidence>
<comment type="catalytic activity">
    <reaction evidence="13">
        <text>alpha-D-mannose 1-phosphate = D-mannose 6-phosphate</text>
        <dbReference type="Rhea" id="RHEA:11140"/>
        <dbReference type="ChEBI" id="CHEBI:58409"/>
        <dbReference type="ChEBI" id="CHEBI:58735"/>
        <dbReference type="EC" id="5.4.2.8"/>
    </reaction>
</comment>
<feature type="binding site" evidence="11">
    <location>
        <position position="177"/>
    </location>
    <ligand>
        <name>alpha-D-mannose 1-phosphate</name>
        <dbReference type="ChEBI" id="CHEBI:58409"/>
    </ligand>
</feature>